<name>A0A7V1M0A3_CALAY</name>
<dbReference type="Proteomes" id="UP000886005">
    <property type="component" value="Unassembled WGS sequence"/>
</dbReference>
<evidence type="ECO:0000256" key="9">
    <source>
        <dbReference type="PROSITE-ProRule" id="PRU01091"/>
    </source>
</evidence>
<dbReference type="FunFam" id="3.40.50.2300:FF:000001">
    <property type="entry name" value="DNA-binding response regulator PhoB"/>
    <property type="match status" value="1"/>
</dbReference>
<feature type="DNA-binding region" description="OmpR/PhoB-type" evidence="9">
    <location>
        <begin position="135"/>
        <end position="234"/>
    </location>
</feature>
<gene>
    <name evidence="12" type="ORF">ENJ10_09545</name>
</gene>
<dbReference type="InterPro" id="IPR001789">
    <property type="entry name" value="Sig_transdc_resp-reg_receiver"/>
</dbReference>
<evidence type="ECO:0000259" key="11">
    <source>
        <dbReference type="PROSITE" id="PS51755"/>
    </source>
</evidence>
<dbReference type="PROSITE" id="PS50110">
    <property type="entry name" value="RESPONSE_REGULATORY"/>
    <property type="match status" value="1"/>
</dbReference>
<dbReference type="FunFam" id="1.10.10.10:FF:000018">
    <property type="entry name" value="DNA-binding response regulator ResD"/>
    <property type="match status" value="1"/>
</dbReference>
<evidence type="ECO:0000259" key="10">
    <source>
        <dbReference type="PROSITE" id="PS50110"/>
    </source>
</evidence>
<feature type="modified residue" description="4-aspartylphosphate" evidence="8">
    <location>
        <position position="54"/>
    </location>
</feature>
<comment type="caution">
    <text evidence="12">The sequence shown here is derived from an EMBL/GenBank/DDBJ whole genome shotgun (WGS) entry which is preliminary data.</text>
</comment>
<dbReference type="PROSITE" id="PS51755">
    <property type="entry name" value="OMPR_PHOB"/>
    <property type="match status" value="1"/>
</dbReference>
<comment type="function">
    <text evidence="7">This protein is a positive regulator for the phosphate regulon. Transcription of this operon is positively regulated by PhoB and PhoR when phosphate is limited.</text>
</comment>
<dbReference type="InterPro" id="IPR039420">
    <property type="entry name" value="WalR-like"/>
</dbReference>
<feature type="domain" description="OmpR/PhoB-type" evidence="11">
    <location>
        <begin position="135"/>
        <end position="234"/>
    </location>
</feature>
<dbReference type="Gene3D" id="6.10.250.690">
    <property type="match status" value="1"/>
</dbReference>
<dbReference type="Pfam" id="PF00072">
    <property type="entry name" value="Response_reg"/>
    <property type="match status" value="1"/>
</dbReference>
<dbReference type="Gene3D" id="1.10.10.10">
    <property type="entry name" value="Winged helix-like DNA-binding domain superfamily/Winged helix DNA-binding domain"/>
    <property type="match status" value="1"/>
</dbReference>
<dbReference type="SMART" id="SM00862">
    <property type="entry name" value="Trans_reg_C"/>
    <property type="match status" value="1"/>
</dbReference>
<keyword evidence="5 9" id="KW-0238">DNA-binding</keyword>
<dbReference type="SUPFAM" id="SSF52172">
    <property type="entry name" value="CheY-like"/>
    <property type="match status" value="1"/>
</dbReference>
<evidence type="ECO:0000256" key="4">
    <source>
        <dbReference type="ARBA" id="ARBA00023015"/>
    </source>
</evidence>
<dbReference type="InterPro" id="IPR001867">
    <property type="entry name" value="OmpR/PhoB-type_DNA-bd"/>
</dbReference>
<evidence type="ECO:0000256" key="1">
    <source>
        <dbReference type="ARBA" id="ARBA00013332"/>
    </source>
</evidence>
<dbReference type="SUPFAM" id="SSF46894">
    <property type="entry name" value="C-terminal effector domain of the bipartite response regulators"/>
    <property type="match status" value="1"/>
</dbReference>
<evidence type="ECO:0000256" key="3">
    <source>
        <dbReference type="ARBA" id="ARBA00023012"/>
    </source>
</evidence>
<dbReference type="GO" id="GO:0000156">
    <property type="term" value="F:phosphorelay response regulator activity"/>
    <property type="evidence" value="ECO:0007669"/>
    <property type="project" value="TreeGrafter"/>
</dbReference>
<dbReference type="GO" id="GO:0005829">
    <property type="term" value="C:cytosol"/>
    <property type="evidence" value="ECO:0007669"/>
    <property type="project" value="TreeGrafter"/>
</dbReference>
<organism evidence="12">
    <name type="scientific">Caldithrix abyssi</name>
    <dbReference type="NCBI Taxonomy" id="187145"/>
    <lineage>
        <taxon>Bacteria</taxon>
        <taxon>Pseudomonadati</taxon>
        <taxon>Calditrichota</taxon>
        <taxon>Calditrichia</taxon>
        <taxon>Calditrichales</taxon>
        <taxon>Calditrichaceae</taxon>
        <taxon>Caldithrix</taxon>
    </lineage>
</organism>
<evidence type="ECO:0000256" key="7">
    <source>
        <dbReference type="ARBA" id="ARBA00024735"/>
    </source>
</evidence>
<dbReference type="EMBL" id="DRLD01000261">
    <property type="protein sequence ID" value="HED10919.1"/>
    <property type="molecule type" value="Genomic_DNA"/>
</dbReference>
<dbReference type="PANTHER" id="PTHR48111:SF1">
    <property type="entry name" value="TWO-COMPONENT RESPONSE REGULATOR ORR33"/>
    <property type="match status" value="1"/>
</dbReference>
<dbReference type="SMART" id="SM00448">
    <property type="entry name" value="REC"/>
    <property type="match status" value="1"/>
</dbReference>
<sequence>MKKNKILMIEDDAKITDLVEIHLRDAGFTLDRAYDGVSGLEKALSGEYALIILDLMLPHMDGLEVCRRYKASDPFTPVLMLTAKSEELDKVLGLEVGADDYLTKPFGVRELLARIKAILRRIELEDEKNEARMAGPKLEFEGLSIDLDKHTVLLDGKRVELTAKEFELLTLFASHPGNTYSRERLLSLIWGSQYEGYEHTVSSHINRLRNKIERDPAQPKFIKTLWGVGYRFEAGSGE</sequence>
<accession>A0A7V1M0A3</accession>
<dbReference type="PANTHER" id="PTHR48111">
    <property type="entry name" value="REGULATOR OF RPOS"/>
    <property type="match status" value="1"/>
</dbReference>
<keyword evidence="6" id="KW-0804">Transcription</keyword>
<dbReference type="Pfam" id="PF00486">
    <property type="entry name" value="Trans_reg_C"/>
    <property type="match status" value="1"/>
</dbReference>
<feature type="domain" description="Response regulatory" evidence="10">
    <location>
        <begin position="5"/>
        <end position="119"/>
    </location>
</feature>
<dbReference type="GO" id="GO:0006355">
    <property type="term" value="P:regulation of DNA-templated transcription"/>
    <property type="evidence" value="ECO:0007669"/>
    <property type="project" value="InterPro"/>
</dbReference>
<dbReference type="InterPro" id="IPR036388">
    <property type="entry name" value="WH-like_DNA-bd_sf"/>
</dbReference>
<keyword evidence="2 8" id="KW-0597">Phosphoprotein</keyword>
<dbReference type="CDD" id="cd00383">
    <property type="entry name" value="trans_reg_C"/>
    <property type="match status" value="1"/>
</dbReference>
<reference evidence="12" key="1">
    <citation type="journal article" date="2020" name="mSystems">
        <title>Genome- and Community-Level Interaction Insights into Carbon Utilization and Element Cycling Functions of Hydrothermarchaeota in Hydrothermal Sediment.</title>
        <authorList>
            <person name="Zhou Z."/>
            <person name="Liu Y."/>
            <person name="Xu W."/>
            <person name="Pan J."/>
            <person name="Luo Z.H."/>
            <person name="Li M."/>
        </authorList>
    </citation>
    <scope>NUCLEOTIDE SEQUENCE [LARGE SCALE GENOMIC DNA]</scope>
    <source>
        <strain evidence="12">HyVt-456</strain>
    </source>
</reference>
<dbReference type="InterPro" id="IPR016032">
    <property type="entry name" value="Sig_transdc_resp-reg_C-effctor"/>
</dbReference>
<evidence type="ECO:0000256" key="6">
    <source>
        <dbReference type="ARBA" id="ARBA00023163"/>
    </source>
</evidence>
<evidence type="ECO:0000313" key="12">
    <source>
        <dbReference type="EMBL" id="HED10919.1"/>
    </source>
</evidence>
<evidence type="ECO:0000256" key="5">
    <source>
        <dbReference type="ARBA" id="ARBA00023125"/>
    </source>
</evidence>
<dbReference type="Gene3D" id="3.40.50.2300">
    <property type="match status" value="1"/>
</dbReference>
<dbReference type="InterPro" id="IPR011006">
    <property type="entry name" value="CheY-like_superfamily"/>
</dbReference>
<keyword evidence="3" id="KW-0902">Two-component regulatory system</keyword>
<evidence type="ECO:0000256" key="2">
    <source>
        <dbReference type="ARBA" id="ARBA00022553"/>
    </source>
</evidence>
<proteinExistence type="predicted"/>
<dbReference type="GO" id="GO:0000976">
    <property type="term" value="F:transcription cis-regulatory region binding"/>
    <property type="evidence" value="ECO:0007669"/>
    <property type="project" value="TreeGrafter"/>
</dbReference>
<dbReference type="AlphaFoldDB" id="A0A7V1M0A3"/>
<dbReference type="GO" id="GO:0032993">
    <property type="term" value="C:protein-DNA complex"/>
    <property type="evidence" value="ECO:0007669"/>
    <property type="project" value="TreeGrafter"/>
</dbReference>
<keyword evidence="4" id="KW-0805">Transcription regulation</keyword>
<evidence type="ECO:0000256" key="8">
    <source>
        <dbReference type="PROSITE-ProRule" id="PRU00169"/>
    </source>
</evidence>
<protein>
    <recommendedName>
        <fullName evidence="1">Phosphate regulon transcriptional regulatory protein PhoB</fullName>
    </recommendedName>
</protein>